<keyword evidence="2" id="KW-0812">Transmembrane</keyword>
<dbReference type="Proteomes" id="UP001500443">
    <property type="component" value="Unassembled WGS sequence"/>
</dbReference>
<evidence type="ECO:0000313" key="3">
    <source>
        <dbReference type="EMBL" id="GAA2120858.1"/>
    </source>
</evidence>
<dbReference type="EMBL" id="BAAAPF010000055">
    <property type="protein sequence ID" value="GAA2120858.1"/>
    <property type="molecule type" value="Genomic_DNA"/>
</dbReference>
<proteinExistence type="predicted"/>
<feature type="compositionally biased region" description="Polar residues" evidence="1">
    <location>
        <begin position="331"/>
        <end position="345"/>
    </location>
</feature>
<gene>
    <name evidence="3" type="ORF">GCM10009802_23840</name>
</gene>
<name>A0ABP5JVL4_9ACTN</name>
<dbReference type="RefSeq" id="WP_344289768.1">
    <property type="nucleotide sequence ID" value="NZ_BAAAPF010000055.1"/>
</dbReference>
<organism evidence="3 4">
    <name type="scientific">Streptomyces synnematoformans</name>
    <dbReference type="NCBI Taxonomy" id="415721"/>
    <lineage>
        <taxon>Bacteria</taxon>
        <taxon>Bacillati</taxon>
        <taxon>Actinomycetota</taxon>
        <taxon>Actinomycetes</taxon>
        <taxon>Kitasatosporales</taxon>
        <taxon>Streptomycetaceae</taxon>
        <taxon>Streptomyces</taxon>
    </lineage>
</organism>
<comment type="caution">
    <text evidence="3">The sequence shown here is derived from an EMBL/GenBank/DDBJ whole genome shotgun (WGS) entry which is preliminary data.</text>
</comment>
<evidence type="ECO:0000313" key="4">
    <source>
        <dbReference type="Proteomes" id="UP001500443"/>
    </source>
</evidence>
<feature type="region of interest" description="Disordered" evidence="1">
    <location>
        <begin position="323"/>
        <end position="360"/>
    </location>
</feature>
<keyword evidence="4" id="KW-1185">Reference proteome</keyword>
<protein>
    <submittedName>
        <fullName evidence="3">Uncharacterized protein</fullName>
    </submittedName>
</protein>
<keyword evidence="2" id="KW-0472">Membrane</keyword>
<accession>A0ABP5JVL4</accession>
<keyword evidence="2" id="KW-1133">Transmembrane helix</keyword>
<evidence type="ECO:0000256" key="2">
    <source>
        <dbReference type="SAM" id="Phobius"/>
    </source>
</evidence>
<feature type="transmembrane region" description="Helical" evidence="2">
    <location>
        <begin position="68"/>
        <end position="87"/>
    </location>
</feature>
<sequence>MAGHDGPPDGTPERAPGGGDDEYRSIVFDEAFVKAARLEEYSARERVGDHTPAVRSRRPQRPGASRQALVLVLLIALAFGTAIYMGVRHPYRQPGIPAAAPLRSSVIPLTPEGPVPGGDPAELIADSPAQDFGTGAAGIELPDDPESTRHFTEDQVVQALTASKDYLVTSAIDAHTLTGGKVRDVRIRLDPQQHGQFDQSLARPADDGRHAATGWMVRFDPEHVRLAHRNVRVDGAVRYAEVSDQELEVSADHVFVYALRPADASASAAEDASLFTVRRQVRIRFDHDDLRDGHLELAETALTAGPLACTADAAGYLRPLLAGERDPQKAPQGTNPFATPGQLSGSLCGVLDTGQATRPS</sequence>
<evidence type="ECO:0000256" key="1">
    <source>
        <dbReference type="SAM" id="MobiDB-lite"/>
    </source>
</evidence>
<feature type="region of interest" description="Disordered" evidence="1">
    <location>
        <begin position="1"/>
        <end position="22"/>
    </location>
</feature>
<reference evidence="4" key="1">
    <citation type="journal article" date="2019" name="Int. J. Syst. Evol. Microbiol.">
        <title>The Global Catalogue of Microorganisms (GCM) 10K type strain sequencing project: providing services to taxonomists for standard genome sequencing and annotation.</title>
        <authorList>
            <consortium name="The Broad Institute Genomics Platform"/>
            <consortium name="The Broad Institute Genome Sequencing Center for Infectious Disease"/>
            <person name="Wu L."/>
            <person name="Ma J."/>
        </authorList>
    </citation>
    <scope>NUCLEOTIDE SEQUENCE [LARGE SCALE GENOMIC DNA]</scope>
    <source>
        <strain evidence="4">JCM 15481</strain>
    </source>
</reference>